<evidence type="ECO:0000256" key="1">
    <source>
        <dbReference type="ARBA" id="ARBA00004173"/>
    </source>
</evidence>
<comment type="caution">
    <text evidence="10">The sequence shown here is derived from an EMBL/GenBank/DDBJ whole genome shotgun (WGS) entry which is preliminary data.</text>
</comment>
<dbReference type="EMBL" id="MBFT01000032">
    <property type="protein sequence ID" value="PVU99517.1"/>
    <property type="molecule type" value="Genomic_DNA"/>
</dbReference>
<reference evidence="10 11" key="1">
    <citation type="journal article" date="2018" name="MBio">
        <title>Comparative Genomics Reveals the Core Gene Toolbox for the Fungus-Insect Symbiosis.</title>
        <authorList>
            <person name="Wang Y."/>
            <person name="Stata M."/>
            <person name="Wang W."/>
            <person name="Stajich J.E."/>
            <person name="White M.M."/>
            <person name="Moncalvo J.M."/>
        </authorList>
    </citation>
    <scope>NUCLEOTIDE SEQUENCE [LARGE SCALE GENOMIC DNA]</scope>
    <source>
        <strain evidence="10 11">AUS-77-4</strain>
    </source>
</reference>
<evidence type="ECO:0000256" key="8">
    <source>
        <dbReference type="SAM" id="MobiDB-lite"/>
    </source>
</evidence>
<keyword evidence="3" id="KW-0809">Transit peptide</keyword>
<dbReference type="Pfam" id="PF10236">
    <property type="entry name" value="DAP3"/>
    <property type="match status" value="1"/>
</dbReference>
<keyword evidence="4" id="KW-0689">Ribosomal protein</keyword>
<organism evidence="10 11">
    <name type="scientific">Furculomyces boomerangus</name>
    <dbReference type="NCBI Taxonomy" id="61424"/>
    <lineage>
        <taxon>Eukaryota</taxon>
        <taxon>Fungi</taxon>
        <taxon>Fungi incertae sedis</taxon>
        <taxon>Zoopagomycota</taxon>
        <taxon>Kickxellomycotina</taxon>
        <taxon>Harpellomycetes</taxon>
        <taxon>Harpellales</taxon>
        <taxon>Harpellaceae</taxon>
        <taxon>Furculomyces</taxon>
    </lineage>
</organism>
<evidence type="ECO:0000313" key="10">
    <source>
        <dbReference type="EMBL" id="PVV00218.1"/>
    </source>
</evidence>
<evidence type="ECO:0000256" key="4">
    <source>
        <dbReference type="ARBA" id="ARBA00022980"/>
    </source>
</evidence>
<protein>
    <recommendedName>
        <fullName evidence="7">Small ribosomal subunit protein mS29</fullName>
    </recommendedName>
</protein>
<evidence type="ECO:0000313" key="11">
    <source>
        <dbReference type="Proteomes" id="UP000245699"/>
    </source>
</evidence>
<evidence type="ECO:0000256" key="6">
    <source>
        <dbReference type="ARBA" id="ARBA00023274"/>
    </source>
</evidence>
<keyword evidence="6" id="KW-0687">Ribonucleoprotein</keyword>
<evidence type="ECO:0000256" key="3">
    <source>
        <dbReference type="ARBA" id="ARBA00022946"/>
    </source>
</evidence>
<dbReference type="EMBL" id="MBFT01000002">
    <property type="protein sequence ID" value="PVV00218.1"/>
    <property type="molecule type" value="Genomic_DNA"/>
</dbReference>
<keyword evidence="5" id="KW-0496">Mitochondrion</keyword>
<dbReference type="PANTHER" id="PTHR12810">
    <property type="entry name" value="MITOCHONDRIAL 28S RIBOSOMAL PROTEIN S29"/>
    <property type="match status" value="1"/>
</dbReference>
<dbReference type="GO" id="GO:0005763">
    <property type="term" value="C:mitochondrial small ribosomal subunit"/>
    <property type="evidence" value="ECO:0007669"/>
    <property type="project" value="TreeGrafter"/>
</dbReference>
<dbReference type="InterPro" id="IPR019368">
    <property type="entry name" value="Ribosomal_mS29"/>
</dbReference>
<evidence type="ECO:0000256" key="2">
    <source>
        <dbReference type="ARBA" id="ARBA00009863"/>
    </source>
</evidence>
<dbReference type="PANTHER" id="PTHR12810:SF0">
    <property type="entry name" value="SMALL RIBOSOMAL SUBUNIT PROTEIN MS29"/>
    <property type="match status" value="1"/>
</dbReference>
<keyword evidence="11" id="KW-1185">Reference proteome</keyword>
<dbReference type="AlphaFoldDB" id="A0A2T9Z6J9"/>
<dbReference type="STRING" id="61424.A0A2T9Z6J9"/>
<gene>
    <name evidence="10" type="ORF">BB559_000016</name>
    <name evidence="9" type="ORF">BB559_000638</name>
</gene>
<dbReference type="GO" id="GO:0003735">
    <property type="term" value="F:structural constituent of ribosome"/>
    <property type="evidence" value="ECO:0007669"/>
    <property type="project" value="TreeGrafter"/>
</dbReference>
<comment type="subcellular location">
    <subcellularLocation>
        <location evidence="1">Mitochondrion</location>
    </subcellularLocation>
</comment>
<accession>A0A2T9Z6J9</accession>
<comment type="similarity">
    <text evidence="2">Belongs to the mitochondrion-specific ribosomal protein mS29 family.</text>
</comment>
<evidence type="ECO:0000313" key="9">
    <source>
        <dbReference type="EMBL" id="PVU99517.1"/>
    </source>
</evidence>
<feature type="compositionally biased region" description="Basic and acidic residues" evidence="8">
    <location>
        <begin position="58"/>
        <end position="72"/>
    </location>
</feature>
<proteinExistence type="inferred from homology"/>
<feature type="region of interest" description="Disordered" evidence="8">
    <location>
        <begin position="41"/>
        <end position="77"/>
    </location>
</feature>
<evidence type="ECO:0000256" key="7">
    <source>
        <dbReference type="ARBA" id="ARBA00035140"/>
    </source>
</evidence>
<name>A0A2T9Z6J9_9FUNG</name>
<sequence>MFSKNLKGFSLGANLSIKRFGINAQKSSKFNTQALAFAAKKKEASRTKSAGFVRKPKQNKDKNANESDDHSAGSRNPIYYKPKVDLQIQPITFEASIPEAENKIFSINPELCKKLGEKDLPGTLSETFDIVGNPGLVFRTITRVSVEKILESSMVPQKKSLILDGEAGSGKSVALLQTVTCALNSDWFVIYASNTNSWVDSSLPYIPTPSNPNKFYQWTLVSSLLQQIKAINNIDVMRNKLRITSEKTLGKQKLASGSSILDVIDIGIKTPSLSQDAFNIVLETIESQTDVPVMIAVDQINTFYSKALYTDQKHNNIDSSQLLLVESILPYFGILNTKEHGDQIVPSKTLARGIAIGATSKTDSRFVSQSLNKALNENQNKGCNVLKVSPFNPKETSTLLEHYRASSLLSADPTDHSVLRMWAMTSGNPLKIHRKCTRFF</sequence>
<dbReference type="OrthoDB" id="274828at2759"/>
<dbReference type="Proteomes" id="UP000245699">
    <property type="component" value="Unassembled WGS sequence"/>
</dbReference>
<evidence type="ECO:0000256" key="5">
    <source>
        <dbReference type="ARBA" id="ARBA00023128"/>
    </source>
</evidence>